<dbReference type="HOGENOM" id="CLU_015529_1_0_1"/>
<evidence type="ECO:0000313" key="2">
    <source>
        <dbReference type="EMBL" id="ETN42892.1"/>
    </source>
</evidence>
<evidence type="ECO:0000313" key="3">
    <source>
        <dbReference type="Proteomes" id="UP000030752"/>
    </source>
</evidence>
<reference evidence="2 3" key="1">
    <citation type="submission" date="2013-03" db="EMBL/GenBank/DDBJ databases">
        <title>The Genome Sequence of Phialophora europaea CBS 101466.</title>
        <authorList>
            <consortium name="The Broad Institute Genomics Platform"/>
            <person name="Cuomo C."/>
            <person name="de Hoog S."/>
            <person name="Gorbushina A."/>
            <person name="Walker B."/>
            <person name="Young S.K."/>
            <person name="Zeng Q."/>
            <person name="Gargeya S."/>
            <person name="Fitzgerald M."/>
            <person name="Haas B."/>
            <person name="Abouelleil A."/>
            <person name="Allen A.W."/>
            <person name="Alvarado L."/>
            <person name="Arachchi H.M."/>
            <person name="Berlin A.M."/>
            <person name="Chapman S.B."/>
            <person name="Gainer-Dewar J."/>
            <person name="Goldberg J."/>
            <person name="Griggs A."/>
            <person name="Gujja S."/>
            <person name="Hansen M."/>
            <person name="Howarth C."/>
            <person name="Imamovic A."/>
            <person name="Ireland A."/>
            <person name="Larimer J."/>
            <person name="McCowan C."/>
            <person name="Murphy C."/>
            <person name="Pearson M."/>
            <person name="Poon T.W."/>
            <person name="Priest M."/>
            <person name="Roberts A."/>
            <person name="Saif S."/>
            <person name="Shea T."/>
            <person name="Sisk P."/>
            <person name="Sykes S."/>
            <person name="Wortman J."/>
            <person name="Nusbaum C."/>
            <person name="Birren B."/>
        </authorList>
    </citation>
    <scope>NUCLEOTIDE SEQUENCE [LARGE SCALE GENOMIC DNA]</scope>
    <source>
        <strain evidence="2 3">CBS 101466</strain>
    </source>
</reference>
<organism evidence="2 3">
    <name type="scientific">Cyphellophora europaea (strain CBS 101466)</name>
    <name type="common">Phialophora europaea</name>
    <dbReference type="NCBI Taxonomy" id="1220924"/>
    <lineage>
        <taxon>Eukaryota</taxon>
        <taxon>Fungi</taxon>
        <taxon>Dikarya</taxon>
        <taxon>Ascomycota</taxon>
        <taxon>Pezizomycotina</taxon>
        <taxon>Eurotiomycetes</taxon>
        <taxon>Chaetothyriomycetidae</taxon>
        <taxon>Chaetothyriales</taxon>
        <taxon>Cyphellophoraceae</taxon>
        <taxon>Cyphellophora</taxon>
    </lineage>
</organism>
<gene>
    <name evidence="2" type="ORF">HMPREF1541_02050</name>
</gene>
<sequence>MAATLARQSEDAQRVEDYLDDQIGEARDLDGIDSLLARVGEQQALLQSQLEEAKSALAETEKRASTQVSDLQKHAEEFQRQQSALDRRLQEITYSSSSDEAVKAFESRMVKLRRLDIATSYLELAKEVDRLRSDAGRLLNTDPRTSLSCYSRLRFLARSLQRLQPDAEGAAPQLISNVEHETEAVYKKIRTGLSKDFQATLEKMKWPQSEMNLLGGVLEKWSEQVELLMELQEPEAGVLLANPKPGESPPLLPLEIMVQPLAQRFRYHFYGDKPTNRLDKPEYFLSHILDLLDKHSQFVADELQPILDRRDPSNEDLEAVYPDAISAFITALLPLAVNKSLSLLQQISSHPQLLSHFMQELMSFDVTLRESWNYSPTPGVFSEWKGLTWTILDQHGYFEQWLKVEKDFALSRYRDIRDAADSREIDYDGVEPGQTKPTKGTIRVNDLLETITDRYRGLSSFSQKMKFLMGSQISIFDDYHAHLHDALQAYLASSHTAGRLLQGQYSKHEAFDQRALASLCKIYGSAEYLERKMADWSDDIFFLELWEELQDRARGNLATDGSVGKGLRVDEVAAKTSTTIRQNGDDSQSGALFDETALAYRKLKDQSEAEILRLLDINVKEAIAPFSRLEAWASLAAAPTDPASLSPSAALDSILQIANVLLGFLSRVLARPSMRKMVKHFSSTLASEVYNTVMMAHSFSAGGVSQFRRDLMAVENAIDTSSGLRGVAKTTFRKIEQALTLLGLPIKRSANRVSNENADEEEDGWGFEEEDVDTAKGEPLQLVATKDDAWGLWEAEKEIFKSNEAARQALADMGLDNLSEQEARNILKRRIELSS</sequence>
<dbReference type="Gene3D" id="1.20.58.1420">
    <property type="entry name" value="Dsl1p vesicle tethering complex, Tip20p subunit, domain B"/>
    <property type="match status" value="1"/>
</dbReference>
<keyword evidence="3" id="KW-1185">Reference proteome</keyword>
<dbReference type="Gene3D" id="1.20.58.670">
    <property type="entry name" value="Dsl1p vesicle tethering complex, Tip20p subunit, domain D"/>
    <property type="match status" value="1"/>
</dbReference>
<dbReference type="GO" id="GO:0060628">
    <property type="term" value="P:regulation of ER to Golgi vesicle-mediated transport"/>
    <property type="evidence" value="ECO:0007669"/>
    <property type="project" value="TreeGrafter"/>
</dbReference>
<dbReference type="GO" id="GO:0070939">
    <property type="term" value="C:Dsl1/NZR complex"/>
    <property type="evidence" value="ECO:0007669"/>
    <property type="project" value="InterPro"/>
</dbReference>
<dbReference type="RefSeq" id="XP_008714628.1">
    <property type="nucleotide sequence ID" value="XM_008716406.1"/>
</dbReference>
<dbReference type="eggNOG" id="KOG2218">
    <property type="taxonomic scope" value="Eukaryota"/>
</dbReference>
<dbReference type="AlphaFoldDB" id="W2S2K5"/>
<name>W2S2K5_CYPE1</name>
<dbReference type="InterPro" id="IPR042042">
    <property type="entry name" value="Tip20p_domB"/>
</dbReference>
<dbReference type="GO" id="GO:0006890">
    <property type="term" value="P:retrograde vesicle-mediated transport, Golgi to endoplasmic reticulum"/>
    <property type="evidence" value="ECO:0007669"/>
    <property type="project" value="InterPro"/>
</dbReference>
<evidence type="ECO:0000256" key="1">
    <source>
        <dbReference type="SAM" id="Coils"/>
    </source>
</evidence>
<evidence type="ECO:0008006" key="4">
    <source>
        <dbReference type="Google" id="ProtNLM"/>
    </source>
</evidence>
<feature type="coiled-coil region" evidence="1">
    <location>
        <begin position="43"/>
        <end position="88"/>
    </location>
</feature>
<dbReference type="EMBL" id="KB822718">
    <property type="protein sequence ID" value="ETN42892.1"/>
    <property type="molecule type" value="Genomic_DNA"/>
</dbReference>
<protein>
    <recommendedName>
        <fullName evidence="4">RINT-1 family protein</fullName>
    </recommendedName>
</protein>
<dbReference type="Pfam" id="PF04437">
    <property type="entry name" value="RINT1_TIP1"/>
    <property type="match status" value="1"/>
</dbReference>
<dbReference type="GO" id="GO:0006888">
    <property type="term" value="P:endoplasmic reticulum to Golgi vesicle-mediated transport"/>
    <property type="evidence" value="ECO:0007669"/>
    <property type="project" value="InterPro"/>
</dbReference>
<dbReference type="PANTHER" id="PTHR13520">
    <property type="entry name" value="RAD50-INTERACTING PROTEIN 1 RINT-1"/>
    <property type="match status" value="1"/>
</dbReference>
<dbReference type="VEuPathDB" id="FungiDB:HMPREF1541_02050"/>
<dbReference type="GeneID" id="19969389"/>
<keyword evidence="1" id="KW-0175">Coiled coil</keyword>
<dbReference type="Proteomes" id="UP000030752">
    <property type="component" value="Unassembled WGS sequence"/>
</dbReference>
<proteinExistence type="predicted"/>
<dbReference type="InterPro" id="IPR042044">
    <property type="entry name" value="EXOC6PINT-1/Sec15/Tip20_C_dom2"/>
</dbReference>
<dbReference type="InterPro" id="IPR007528">
    <property type="entry name" value="RINT1_Tip20"/>
</dbReference>
<dbReference type="PANTHER" id="PTHR13520:SF0">
    <property type="entry name" value="RAD50-INTERACTING PROTEIN 1"/>
    <property type="match status" value="1"/>
</dbReference>
<dbReference type="STRING" id="1220924.W2S2K5"/>
<dbReference type="InParanoid" id="W2S2K5"/>
<dbReference type="PROSITE" id="PS51386">
    <property type="entry name" value="RINT1_TIP20"/>
    <property type="match status" value="1"/>
</dbReference>
<dbReference type="OrthoDB" id="2189254at2759"/>
<accession>W2S2K5</accession>